<dbReference type="InterPro" id="IPR038765">
    <property type="entry name" value="Papain-like_cys_pep_sf"/>
</dbReference>
<dbReference type="InterPro" id="IPR002083">
    <property type="entry name" value="MATH/TRAF_dom"/>
</dbReference>
<dbReference type="Gene3D" id="2.60.210.10">
    <property type="entry name" value="Apoptosis, Tumor Necrosis Factor Receptor Associated Protein 2, Chain A"/>
    <property type="match status" value="1"/>
</dbReference>
<gene>
    <name evidence="3" type="ORF">Sango_0495300</name>
</gene>
<dbReference type="InterPro" id="IPR050804">
    <property type="entry name" value="MCC"/>
</dbReference>
<evidence type="ECO:0000256" key="1">
    <source>
        <dbReference type="ARBA" id="ARBA00023054"/>
    </source>
</evidence>
<dbReference type="Proteomes" id="UP001289374">
    <property type="component" value="Unassembled WGS sequence"/>
</dbReference>
<dbReference type="InterPro" id="IPR008974">
    <property type="entry name" value="TRAF-like"/>
</dbReference>
<dbReference type="PANTHER" id="PTHR46236:SF35">
    <property type="entry name" value="MATH DOMAIN-CONTAINING PROTEIN"/>
    <property type="match status" value="1"/>
</dbReference>
<name>A0AAE2C4W9_9LAMI</name>
<evidence type="ECO:0000259" key="2">
    <source>
        <dbReference type="PROSITE" id="PS50144"/>
    </source>
</evidence>
<dbReference type="GO" id="GO:0016787">
    <property type="term" value="F:hydrolase activity"/>
    <property type="evidence" value="ECO:0007669"/>
    <property type="project" value="UniProtKB-KW"/>
</dbReference>
<dbReference type="PROSITE" id="PS50144">
    <property type="entry name" value="MATH"/>
    <property type="match status" value="1"/>
</dbReference>
<dbReference type="Pfam" id="PF22486">
    <property type="entry name" value="MATH_2"/>
    <property type="match status" value="1"/>
</dbReference>
<dbReference type="EMBL" id="JACGWL010000002">
    <property type="protein sequence ID" value="KAK4409143.1"/>
    <property type="molecule type" value="Genomic_DNA"/>
</dbReference>
<feature type="domain" description="MATH" evidence="2">
    <location>
        <begin position="50"/>
        <end position="170"/>
    </location>
</feature>
<evidence type="ECO:0000313" key="4">
    <source>
        <dbReference type="Proteomes" id="UP001289374"/>
    </source>
</evidence>
<protein>
    <submittedName>
        <fullName evidence="3">Ubiquitin carboxyl-terminal hydrolase 13</fullName>
    </submittedName>
</protein>
<dbReference type="SUPFAM" id="SSF49599">
    <property type="entry name" value="TRAF domain-like"/>
    <property type="match status" value="1"/>
</dbReference>
<dbReference type="SUPFAM" id="SSF54001">
    <property type="entry name" value="Cysteine proteinases"/>
    <property type="match status" value="1"/>
</dbReference>
<dbReference type="PANTHER" id="PTHR46236">
    <property type="entry name" value="TRAF-LIKE SUPERFAMILY PROTEIN"/>
    <property type="match status" value="1"/>
</dbReference>
<organism evidence="3 4">
    <name type="scientific">Sesamum angolense</name>
    <dbReference type="NCBI Taxonomy" id="2727404"/>
    <lineage>
        <taxon>Eukaryota</taxon>
        <taxon>Viridiplantae</taxon>
        <taxon>Streptophyta</taxon>
        <taxon>Embryophyta</taxon>
        <taxon>Tracheophyta</taxon>
        <taxon>Spermatophyta</taxon>
        <taxon>Magnoliopsida</taxon>
        <taxon>eudicotyledons</taxon>
        <taxon>Gunneridae</taxon>
        <taxon>Pentapetalae</taxon>
        <taxon>asterids</taxon>
        <taxon>lamiids</taxon>
        <taxon>Lamiales</taxon>
        <taxon>Pedaliaceae</taxon>
        <taxon>Sesamum</taxon>
    </lineage>
</organism>
<dbReference type="CDD" id="cd00121">
    <property type="entry name" value="MATH"/>
    <property type="match status" value="1"/>
</dbReference>
<keyword evidence="4" id="KW-1185">Reference proteome</keyword>
<reference evidence="3" key="2">
    <citation type="journal article" date="2024" name="Plant">
        <title>Genomic evolution and insights into agronomic trait innovations of Sesamum species.</title>
        <authorList>
            <person name="Miao H."/>
            <person name="Wang L."/>
            <person name="Qu L."/>
            <person name="Liu H."/>
            <person name="Sun Y."/>
            <person name="Le M."/>
            <person name="Wang Q."/>
            <person name="Wei S."/>
            <person name="Zheng Y."/>
            <person name="Lin W."/>
            <person name="Duan Y."/>
            <person name="Cao H."/>
            <person name="Xiong S."/>
            <person name="Wang X."/>
            <person name="Wei L."/>
            <person name="Li C."/>
            <person name="Ma Q."/>
            <person name="Ju M."/>
            <person name="Zhao R."/>
            <person name="Li G."/>
            <person name="Mu C."/>
            <person name="Tian Q."/>
            <person name="Mei H."/>
            <person name="Zhang T."/>
            <person name="Gao T."/>
            <person name="Zhang H."/>
        </authorList>
    </citation>
    <scope>NUCLEOTIDE SEQUENCE</scope>
    <source>
        <strain evidence="3">K16</strain>
    </source>
</reference>
<keyword evidence="3" id="KW-0378">Hydrolase</keyword>
<evidence type="ECO:0000313" key="3">
    <source>
        <dbReference type="EMBL" id="KAK4409143.1"/>
    </source>
</evidence>
<dbReference type="AlphaFoldDB" id="A0AAE2C4W9"/>
<proteinExistence type="predicted"/>
<sequence>MPLMPSVNHNEQEDVNIFVPEAMEMEAPISIEVYEGTYNPMGNHPDDAKPVRFTWKIEEFSGLGVRKLYSNTYGLGGYSFFQWDNVDFLSMYIEFVNSTDLPYGWSRYAQFNFTVVNQLHRGYSIRKEAKHQLNTGESDWGFTSFMPLNELYDASRGFIVNDTCVIEVEVAVYRATDEWLLYTTCLLVLMMSPPQVCLWALQSLFYKLQHIERSVATKDLTKSFGWDTQDAFLQHDVQEFNRVL</sequence>
<comment type="caution">
    <text evidence="3">The sequence shown here is derived from an EMBL/GenBank/DDBJ whole genome shotgun (WGS) entry which is preliminary data.</text>
</comment>
<keyword evidence="1" id="KW-0175">Coiled coil</keyword>
<accession>A0AAE2C4W9</accession>
<feature type="non-terminal residue" evidence="3">
    <location>
        <position position="1"/>
    </location>
</feature>
<reference evidence="3" key="1">
    <citation type="submission" date="2020-06" db="EMBL/GenBank/DDBJ databases">
        <authorList>
            <person name="Li T."/>
            <person name="Hu X."/>
            <person name="Zhang T."/>
            <person name="Song X."/>
            <person name="Zhang H."/>
            <person name="Dai N."/>
            <person name="Sheng W."/>
            <person name="Hou X."/>
            <person name="Wei L."/>
        </authorList>
    </citation>
    <scope>NUCLEOTIDE SEQUENCE</scope>
    <source>
        <strain evidence="3">K16</strain>
        <tissue evidence="3">Leaf</tissue>
    </source>
</reference>